<comment type="caution">
    <text evidence="2">The sequence shown here is derived from an EMBL/GenBank/DDBJ whole genome shotgun (WGS) entry which is preliminary data.</text>
</comment>
<keyword evidence="3" id="KW-1185">Reference proteome</keyword>
<dbReference type="EMBL" id="BPLR01006778">
    <property type="protein sequence ID" value="GIY12370.1"/>
    <property type="molecule type" value="Genomic_DNA"/>
</dbReference>
<feature type="region of interest" description="Disordered" evidence="1">
    <location>
        <begin position="1"/>
        <end position="29"/>
    </location>
</feature>
<organism evidence="2 3">
    <name type="scientific">Caerostris extrusa</name>
    <name type="common">Bark spider</name>
    <name type="synonym">Caerostris bankana</name>
    <dbReference type="NCBI Taxonomy" id="172846"/>
    <lineage>
        <taxon>Eukaryota</taxon>
        <taxon>Metazoa</taxon>
        <taxon>Ecdysozoa</taxon>
        <taxon>Arthropoda</taxon>
        <taxon>Chelicerata</taxon>
        <taxon>Arachnida</taxon>
        <taxon>Araneae</taxon>
        <taxon>Araneomorphae</taxon>
        <taxon>Entelegynae</taxon>
        <taxon>Araneoidea</taxon>
        <taxon>Araneidae</taxon>
        <taxon>Caerostris</taxon>
    </lineage>
</organism>
<evidence type="ECO:0000256" key="1">
    <source>
        <dbReference type="SAM" id="MobiDB-lite"/>
    </source>
</evidence>
<name>A0AAV4QSZ2_CAEEX</name>
<sequence>MNEPVFKSVGIEMHKSTEATDQSHKENTPSPIVHLIDARLHGLKSPFEKARLLSEISRACPVLKKEYFRGTLQRDSSFRNNNHGISEPRCLEKKTLP</sequence>
<protein>
    <submittedName>
        <fullName evidence="2">Uncharacterized protein</fullName>
    </submittedName>
</protein>
<accession>A0AAV4QSZ2</accession>
<evidence type="ECO:0000313" key="2">
    <source>
        <dbReference type="EMBL" id="GIY12370.1"/>
    </source>
</evidence>
<proteinExistence type="predicted"/>
<reference evidence="2 3" key="1">
    <citation type="submission" date="2021-06" db="EMBL/GenBank/DDBJ databases">
        <title>Caerostris extrusa draft genome.</title>
        <authorList>
            <person name="Kono N."/>
            <person name="Arakawa K."/>
        </authorList>
    </citation>
    <scope>NUCLEOTIDE SEQUENCE [LARGE SCALE GENOMIC DNA]</scope>
</reference>
<feature type="compositionally biased region" description="Polar residues" evidence="1">
    <location>
        <begin position="75"/>
        <end position="84"/>
    </location>
</feature>
<dbReference type="Proteomes" id="UP001054945">
    <property type="component" value="Unassembled WGS sequence"/>
</dbReference>
<gene>
    <name evidence="2" type="ORF">CEXT_27191</name>
</gene>
<dbReference type="AlphaFoldDB" id="A0AAV4QSZ2"/>
<feature type="region of interest" description="Disordered" evidence="1">
    <location>
        <begin position="75"/>
        <end position="97"/>
    </location>
</feature>
<evidence type="ECO:0000313" key="3">
    <source>
        <dbReference type="Proteomes" id="UP001054945"/>
    </source>
</evidence>
<feature type="compositionally biased region" description="Basic and acidic residues" evidence="1">
    <location>
        <begin position="12"/>
        <end position="27"/>
    </location>
</feature>